<dbReference type="EMBL" id="CP042306">
    <property type="protein sequence ID" value="QDZ08492.1"/>
    <property type="molecule type" value="Genomic_DNA"/>
</dbReference>
<evidence type="ECO:0000259" key="1">
    <source>
        <dbReference type="Pfam" id="PF13175"/>
    </source>
</evidence>
<organism evidence="2 3">
    <name type="scientific">Sphingomonas panacisoli</name>
    <dbReference type="NCBI Taxonomy" id="1813879"/>
    <lineage>
        <taxon>Bacteria</taxon>
        <taxon>Pseudomonadati</taxon>
        <taxon>Pseudomonadota</taxon>
        <taxon>Alphaproteobacteria</taxon>
        <taxon>Sphingomonadales</taxon>
        <taxon>Sphingomonadaceae</taxon>
        <taxon>Sphingomonas</taxon>
    </lineage>
</organism>
<dbReference type="InterPro" id="IPR041685">
    <property type="entry name" value="AAA_GajA/Old/RecF-like"/>
</dbReference>
<dbReference type="Pfam" id="PF13175">
    <property type="entry name" value="AAA_15"/>
    <property type="match status" value="1"/>
</dbReference>
<keyword evidence="3" id="KW-1185">Reference proteome</keyword>
<gene>
    <name evidence="2" type="ORF">FPZ24_14275</name>
</gene>
<reference evidence="2 3" key="1">
    <citation type="submission" date="2019-07" db="EMBL/GenBank/DDBJ databases">
        <title>Full genome sequence of Sphingomonas sp. 4R-6-7(HKS19).</title>
        <authorList>
            <person name="Im W.-T."/>
        </authorList>
    </citation>
    <scope>NUCLEOTIDE SEQUENCE [LARGE SCALE GENOMIC DNA]</scope>
    <source>
        <strain evidence="2 3">HKS19</strain>
    </source>
</reference>
<dbReference type="RefSeq" id="WP_146573072.1">
    <property type="nucleotide sequence ID" value="NZ_CP042306.1"/>
</dbReference>
<dbReference type="SUPFAM" id="SSF52540">
    <property type="entry name" value="P-loop containing nucleoside triphosphate hydrolases"/>
    <property type="match status" value="1"/>
</dbReference>
<evidence type="ECO:0000313" key="3">
    <source>
        <dbReference type="Proteomes" id="UP000315673"/>
    </source>
</evidence>
<sequence length="150" mass="16675">MWISKFRLTNFTSFEDSGWIELDKAINLFIGQNNSGKSALLKGLSFPLSQNPHKNIQVFRGHGLKQPHLEFDVTTSSSGLFNKFSSLNYSPTFPIGSFEDHQSASLLKLLSNPDAPIELEFSREPSADTIPRQGASIAEFRNPSNQISSN</sequence>
<name>A0A5B8LM22_9SPHN</name>
<dbReference type="AlphaFoldDB" id="A0A5B8LM22"/>
<evidence type="ECO:0000313" key="2">
    <source>
        <dbReference type="EMBL" id="QDZ08492.1"/>
    </source>
</evidence>
<feature type="domain" description="Endonuclease GajA/Old nuclease/RecF-like AAA" evidence="1">
    <location>
        <begin position="1"/>
        <end position="75"/>
    </location>
</feature>
<protein>
    <submittedName>
        <fullName evidence="2">AAA family ATPase</fullName>
    </submittedName>
</protein>
<dbReference type="OrthoDB" id="3322489at2"/>
<dbReference type="KEGG" id="spai:FPZ24_14275"/>
<dbReference type="InterPro" id="IPR027417">
    <property type="entry name" value="P-loop_NTPase"/>
</dbReference>
<dbReference type="Proteomes" id="UP000315673">
    <property type="component" value="Chromosome"/>
</dbReference>
<accession>A0A5B8LM22</accession>
<proteinExistence type="predicted"/>
<dbReference type="Gene3D" id="3.40.50.300">
    <property type="entry name" value="P-loop containing nucleotide triphosphate hydrolases"/>
    <property type="match status" value="1"/>
</dbReference>